<dbReference type="InterPro" id="IPR056463">
    <property type="entry name" value="DUF7373_C"/>
</dbReference>
<accession>A0A317NV08</accession>
<evidence type="ECO:0000259" key="3">
    <source>
        <dbReference type="Pfam" id="PF24092"/>
    </source>
</evidence>
<dbReference type="PROSITE" id="PS51257">
    <property type="entry name" value="PROKAR_LIPOPROTEIN"/>
    <property type="match status" value="1"/>
</dbReference>
<gene>
    <name evidence="4" type="ORF">DFR69_103247</name>
</gene>
<dbReference type="EMBL" id="QGTL01000003">
    <property type="protein sequence ID" value="PWV77648.1"/>
    <property type="molecule type" value="Genomic_DNA"/>
</dbReference>
<dbReference type="InterPro" id="IPR055797">
    <property type="entry name" value="DUF7373"/>
</dbReference>
<evidence type="ECO:0000259" key="2">
    <source>
        <dbReference type="Pfam" id="PF24088"/>
    </source>
</evidence>
<dbReference type="Proteomes" id="UP000246410">
    <property type="component" value="Unassembled WGS sequence"/>
</dbReference>
<evidence type="ECO:0000313" key="4">
    <source>
        <dbReference type="EMBL" id="PWV77648.1"/>
    </source>
</evidence>
<feature type="signal peptide" evidence="1">
    <location>
        <begin position="1"/>
        <end position="21"/>
    </location>
</feature>
<dbReference type="Pfam" id="PF24092">
    <property type="entry name" value="DUF7373_C"/>
    <property type="match status" value="1"/>
</dbReference>
<evidence type="ECO:0000256" key="1">
    <source>
        <dbReference type="SAM" id="SignalP"/>
    </source>
</evidence>
<comment type="caution">
    <text evidence="4">The sequence shown here is derived from an EMBL/GenBank/DDBJ whole genome shotgun (WGS) entry which is preliminary data.</text>
</comment>
<protein>
    <recommendedName>
        <fullName evidence="6">Lipoprotein</fullName>
    </recommendedName>
</protein>
<feature type="chain" id="PRO_5039464826" description="Lipoprotein" evidence="1">
    <location>
        <begin position="22"/>
        <end position="410"/>
    </location>
</feature>
<keyword evidence="1" id="KW-0732">Signal</keyword>
<feature type="domain" description="DUF7373" evidence="2">
    <location>
        <begin position="54"/>
        <end position="264"/>
    </location>
</feature>
<organism evidence="4 5">
    <name type="scientific">Nocardia neocaledoniensis</name>
    <dbReference type="NCBI Taxonomy" id="236511"/>
    <lineage>
        <taxon>Bacteria</taxon>
        <taxon>Bacillati</taxon>
        <taxon>Actinomycetota</taxon>
        <taxon>Actinomycetes</taxon>
        <taxon>Mycobacteriales</taxon>
        <taxon>Nocardiaceae</taxon>
        <taxon>Nocardia</taxon>
    </lineage>
</organism>
<evidence type="ECO:0008006" key="6">
    <source>
        <dbReference type="Google" id="ProtNLM"/>
    </source>
</evidence>
<evidence type="ECO:0000313" key="5">
    <source>
        <dbReference type="Proteomes" id="UP000246410"/>
    </source>
</evidence>
<proteinExistence type="predicted"/>
<dbReference type="AlphaFoldDB" id="A0A317NV08"/>
<name>A0A317NV08_9NOCA</name>
<dbReference type="RefSeq" id="WP_146229241.1">
    <property type="nucleotide sequence ID" value="NZ_QGTL01000003.1"/>
</dbReference>
<keyword evidence="5" id="KW-1185">Reference proteome</keyword>
<feature type="domain" description="DUF7373" evidence="3">
    <location>
        <begin position="269"/>
        <end position="408"/>
    </location>
</feature>
<reference evidence="4 5" key="1">
    <citation type="submission" date="2018-05" db="EMBL/GenBank/DDBJ databases">
        <title>Genomic Encyclopedia of Type Strains, Phase IV (KMG-IV): sequencing the most valuable type-strain genomes for metagenomic binning, comparative biology and taxonomic classification.</title>
        <authorList>
            <person name="Goeker M."/>
        </authorList>
    </citation>
    <scope>NUCLEOTIDE SEQUENCE [LARGE SCALE GENOMIC DNA]</scope>
    <source>
        <strain evidence="4 5">DSM 44717</strain>
    </source>
</reference>
<dbReference type="Pfam" id="PF24088">
    <property type="entry name" value="DUF7373"/>
    <property type="match status" value="1"/>
</dbReference>
<sequence length="410" mass="44056">MRRTSSALLAAGLAVTIAATTGCGSDDGGTSAQPTIDVTKLDVGNLPVEPKVYGKPTNMDMAGMVEAMRIGNAMPLPMEIEPEAKYSPSAMGGAVRIFVDYESAAIKSRMSADAAKLNERAPGFISGFVTTARSNAEPALAYELDNIAMLFNTEQDAAKAAEAFAAEEAATDPDAYFPPVGTGVGHLNDVRAQMSPKWPGMIKSWKPIGRFVIFTYVYDSVMGTLKTADEQKLVTLAQKSINKVAPALQKFTPTPVDKMMDLDVDPDGMLGRAMHTISLDSNQRGIPGAYDRHGGLQLTGDTEDMAKLFEESGVDRVSWQGNFVFRAKDPAGAAKIVDYFGDSSKFLRDAPAPANLPTAKCLEYIGPDKFATKYYCSVAYDRYTTQVAATQLIDVHQRVAAQYTILAKAK</sequence>